<evidence type="ECO:0000313" key="2">
    <source>
        <dbReference type="EMBL" id="QJA45228.1"/>
    </source>
</evidence>
<feature type="coiled-coil region" evidence="1">
    <location>
        <begin position="307"/>
        <end position="334"/>
    </location>
</feature>
<reference evidence="2" key="1">
    <citation type="submission" date="2020-03" db="EMBL/GenBank/DDBJ databases">
        <title>The deep terrestrial virosphere.</title>
        <authorList>
            <person name="Holmfeldt K."/>
            <person name="Nilsson E."/>
            <person name="Simone D."/>
            <person name="Lopez-Fernandez M."/>
            <person name="Wu X."/>
            <person name="de Brujin I."/>
            <person name="Lundin D."/>
            <person name="Andersson A."/>
            <person name="Bertilsson S."/>
            <person name="Dopson M."/>
        </authorList>
    </citation>
    <scope>NUCLEOTIDE SEQUENCE</scope>
    <source>
        <strain evidence="4">MM415A00124</strain>
        <strain evidence="3">MM415B00156</strain>
        <strain evidence="2">TM448A00198</strain>
    </source>
</reference>
<gene>
    <name evidence="4" type="ORF">MM415A00124_0047</name>
    <name evidence="3" type="ORF">MM415B00156_0047</name>
    <name evidence="2" type="ORF">TM448A00198_0043</name>
</gene>
<dbReference type="PIRSF" id="PIRSF029215">
    <property type="entry name" value="UCP029215"/>
    <property type="match status" value="1"/>
</dbReference>
<dbReference type="Pfam" id="PF09979">
    <property type="entry name" value="DUF2213"/>
    <property type="match status" value="1"/>
</dbReference>
<dbReference type="EMBL" id="MT145191">
    <property type="protein sequence ID" value="QJI04872.1"/>
    <property type="molecule type" value="Genomic_DNA"/>
</dbReference>
<name>A0A6H1ZCF7_9ZZZZ</name>
<evidence type="ECO:0008006" key="5">
    <source>
        <dbReference type="Google" id="ProtNLM"/>
    </source>
</evidence>
<dbReference type="EMBL" id="MT143987">
    <property type="protein sequence ID" value="QJA45228.1"/>
    <property type="molecule type" value="Genomic_DNA"/>
</dbReference>
<proteinExistence type="predicted"/>
<dbReference type="AlphaFoldDB" id="A0A6H1ZCF7"/>
<sequence>MQFTDAAPIAGVRLTRDGYAVAEVRAARTGIQQYAGSEVGRPDLAVVNVYRPPESVFAADSMASYGFKPVTINHPAEGVTADSWKDLAVGVVGGDVVRDGGFIKVPLALMDAAAIKAVQDGTREISMGYVCDLAFEDGVTPEGEPYQAIQRDIRINHLALVPKGRAGPHCRVGDERHVADAKADPATAKAKLKAAIALHAKHMNGSAPTTGKAGEKSQRAMMDLMEEALAALSGDSARGGMGSMDAHPRQALRSTGDRLMTLKTITVDGLPVETTDAGAAAINLLRDKLTQAAGAMETANTNHSTALAAKDADLAKKDAEIADLQSKVQNLDALVAERSTVVSKAKALDAKVVTDGKSNAEIKRAVLGDAAKDKSDAYVDAAFDLKTADIKTPDPLRQIIADGQNKGGVNAASIRDAARLASLN</sequence>
<organism evidence="2">
    <name type="scientific">viral metagenome</name>
    <dbReference type="NCBI Taxonomy" id="1070528"/>
    <lineage>
        <taxon>unclassified sequences</taxon>
        <taxon>metagenomes</taxon>
        <taxon>organismal metagenomes</taxon>
    </lineage>
</organism>
<accession>A0A6H1ZCF7</accession>
<dbReference type="InterPro" id="IPR016913">
    <property type="entry name" value="UCP029215"/>
</dbReference>
<evidence type="ECO:0000313" key="3">
    <source>
        <dbReference type="EMBL" id="QJA67807.1"/>
    </source>
</evidence>
<dbReference type="EMBL" id="MT141576">
    <property type="protein sequence ID" value="QJA67807.1"/>
    <property type="molecule type" value="Genomic_DNA"/>
</dbReference>
<evidence type="ECO:0000313" key="4">
    <source>
        <dbReference type="EMBL" id="QJI04872.1"/>
    </source>
</evidence>
<keyword evidence="1" id="KW-0175">Coiled coil</keyword>
<evidence type="ECO:0000256" key="1">
    <source>
        <dbReference type="SAM" id="Coils"/>
    </source>
</evidence>
<protein>
    <recommendedName>
        <fullName evidence="5">DUF2213 domain-containing protein</fullName>
    </recommendedName>
</protein>